<accession>A0A137NV68</accession>
<feature type="region of interest" description="Disordered" evidence="1">
    <location>
        <begin position="176"/>
        <end position="200"/>
    </location>
</feature>
<evidence type="ECO:0000313" key="2">
    <source>
        <dbReference type="EMBL" id="KXN66713.1"/>
    </source>
</evidence>
<keyword evidence="3" id="KW-1185">Reference proteome</keyword>
<proteinExistence type="predicted"/>
<dbReference type="Proteomes" id="UP000070444">
    <property type="component" value="Unassembled WGS sequence"/>
</dbReference>
<gene>
    <name evidence="2" type="ORF">CONCODRAFT_11362</name>
</gene>
<name>A0A137NV68_CONC2</name>
<protein>
    <submittedName>
        <fullName evidence="2">Uncharacterized protein</fullName>
    </submittedName>
</protein>
<dbReference type="OrthoDB" id="19944at2759"/>
<reference evidence="2 3" key="1">
    <citation type="journal article" date="2015" name="Genome Biol. Evol.">
        <title>Phylogenomic analyses indicate that early fungi evolved digesting cell walls of algal ancestors of land plants.</title>
        <authorList>
            <person name="Chang Y."/>
            <person name="Wang S."/>
            <person name="Sekimoto S."/>
            <person name="Aerts A.L."/>
            <person name="Choi C."/>
            <person name="Clum A."/>
            <person name="LaButti K.M."/>
            <person name="Lindquist E.A."/>
            <person name="Yee Ngan C."/>
            <person name="Ohm R.A."/>
            <person name="Salamov A.A."/>
            <person name="Grigoriev I.V."/>
            <person name="Spatafora J.W."/>
            <person name="Berbee M.L."/>
        </authorList>
    </citation>
    <scope>NUCLEOTIDE SEQUENCE [LARGE SCALE GENOMIC DNA]</scope>
    <source>
        <strain evidence="2 3">NRRL 28638</strain>
    </source>
</reference>
<dbReference type="EMBL" id="KQ964695">
    <property type="protein sequence ID" value="KXN66713.1"/>
    <property type="molecule type" value="Genomic_DNA"/>
</dbReference>
<evidence type="ECO:0000313" key="3">
    <source>
        <dbReference type="Proteomes" id="UP000070444"/>
    </source>
</evidence>
<organism evidence="2 3">
    <name type="scientific">Conidiobolus coronatus (strain ATCC 28846 / CBS 209.66 / NRRL 28638)</name>
    <name type="common">Delacroixia coronata</name>
    <dbReference type="NCBI Taxonomy" id="796925"/>
    <lineage>
        <taxon>Eukaryota</taxon>
        <taxon>Fungi</taxon>
        <taxon>Fungi incertae sedis</taxon>
        <taxon>Zoopagomycota</taxon>
        <taxon>Entomophthoromycotina</taxon>
        <taxon>Entomophthoromycetes</taxon>
        <taxon>Entomophthorales</taxon>
        <taxon>Ancylistaceae</taxon>
        <taxon>Conidiobolus</taxon>
    </lineage>
</organism>
<evidence type="ECO:0000256" key="1">
    <source>
        <dbReference type="SAM" id="MobiDB-lite"/>
    </source>
</evidence>
<sequence>MLSNPKATKELQPFQLIQVDHATCFSSFNALKKITGWTLIEQSLRFELYLWNSNPPLPNSTIYQSILVALGILNKELAQHSQYPRCILDSLIFLSPYRHLKGISLNAAELELPYILETRSTNAHPRRYIFDYPPQIFETLTHVETGFVWLRMENGALSSTNTSNFEKSPVVGDIIDHPNSQKNERPILVQPGGSQNENDEKLASMNQDTIDSNIFEKVFESSNSDIVDLARLNPIEANFDMPPPARIPYTEDNYTFKN</sequence>
<dbReference type="AlphaFoldDB" id="A0A137NV68"/>